<dbReference type="PROSITE" id="PS00086">
    <property type="entry name" value="CYTOCHROME_P450"/>
    <property type="match status" value="1"/>
</dbReference>
<dbReference type="Gene3D" id="1.10.630.10">
    <property type="entry name" value="Cytochrome P450"/>
    <property type="match status" value="1"/>
</dbReference>
<evidence type="ECO:0000256" key="1">
    <source>
        <dbReference type="ARBA" id="ARBA00001971"/>
    </source>
</evidence>
<evidence type="ECO:0000313" key="15">
    <source>
        <dbReference type="EMBL" id="KIK56922.1"/>
    </source>
</evidence>
<evidence type="ECO:0000256" key="6">
    <source>
        <dbReference type="ARBA" id="ARBA00022692"/>
    </source>
</evidence>
<feature type="binding site" description="axial binding residue" evidence="13">
    <location>
        <position position="425"/>
    </location>
    <ligand>
        <name>heme</name>
        <dbReference type="ChEBI" id="CHEBI:30413"/>
    </ligand>
    <ligandPart>
        <name>Fe</name>
        <dbReference type="ChEBI" id="CHEBI:18248"/>
    </ligandPart>
</feature>
<comment type="subcellular location">
    <subcellularLocation>
        <location evidence="2">Membrane</location>
    </subcellularLocation>
</comment>
<dbReference type="PRINTS" id="PR00465">
    <property type="entry name" value="EP450IV"/>
</dbReference>
<dbReference type="HOGENOM" id="CLU_001570_5_11_1"/>
<dbReference type="GO" id="GO:0004497">
    <property type="term" value="F:monooxygenase activity"/>
    <property type="evidence" value="ECO:0007669"/>
    <property type="project" value="UniProtKB-KW"/>
</dbReference>
<dbReference type="Pfam" id="PF00067">
    <property type="entry name" value="p450"/>
    <property type="match status" value="1"/>
</dbReference>
<evidence type="ECO:0000256" key="13">
    <source>
        <dbReference type="PIRSR" id="PIRSR602403-1"/>
    </source>
</evidence>
<accession>A0A0D0CFP6</accession>
<keyword evidence="11 14" id="KW-0503">Monooxygenase</keyword>
<sequence>MLGTYGSSLQVKGFLQQKQLYTFDPKAMHHILVKDGSLYEPFRVKFTHLVFGKGLLNTLGDHHRRQRKMLNPVFSIAHMRALVPVFYDVVDQLDAAISQRVKDGPSEIDLLGWMARTALELIGQSGFGYSFDSMVDDQPKHKYSIYIKNLGPSMIKLAMPLMYILPLMLKLGIPANIRIFIMNITPWKALHDVRDMVNYMYALSVEVYEEKKRALAAGDEAVVNQIGKGKDLLSVLMRDNMKADSKDRLEESEIIAQMSTFIFAAMETTSSGISRVLHLLALNPMIQQKLRQEILEARKERQGARLNYDDLVALPYLDAICRETLRLYPPAPSIARQTTQDVIVPLSKPVIGVDGSEISQILLPKATRVTVSTLNANRSSELWGPDALEWKPDRWLSPLPESISNSKISGVYSHLMTFGAGSHACIGFKFSQLEMKVVVAMLVEKFKISLPHNKEIFWQMTGIVSPVVVGGDGHAQLPLVVEAI</sequence>
<organism evidence="15 16">
    <name type="scientific">Collybiopsis luxurians FD-317 M1</name>
    <dbReference type="NCBI Taxonomy" id="944289"/>
    <lineage>
        <taxon>Eukaryota</taxon>
        <taxon>Fungi</taxon>
        <taxon>Dikarya</taxon>
        <taxon>Basidiomycota</taxon>
        <taxon>Agaricomycotina</taxon>
        <taxon>Agaricomycetes</taxon>
        <taxon>Agaricomycetidae</taxon>
        <taxon>Agaricales</taxon>
        <taxon>Marasmiineae</taxon>
        <taxon>Omphalotaceae</taxon>
        <taxon>Collybiopsis</taxon>
        <taxon>Collybiopsis luxurians</taxon>
    </lineage>
</organism>
<dbReference type="GO" id="GO:0005506">
    <property type="term" value="F:iron ion binding"/>
    <property type="evidence" value="ECO:0007669"/>
    <property type="project" value="InterPro"/>
</dbReference>
<dbReference type="GO" id="GO:0020037">
    <property type="term" value="F:heme binding"/>
    <property type="evidence" value="ECO:0007669"/>
    <property type="project" value="InterPro"/>
</dbReference>
<keyword evidence="7 13" id="KW-0479">Metal-binding</keyword>
<evidence type="ECO:0000256" key="14">
    <source>
        <dbReference type="RuleBase" id="RU000461"/>
    </source>
</evidence>
<evidence type="ECO:0008006" key="17">
    <source>
        <dbReference type="Google" id="ProtNLM"/>
    </source>
</evidence>
<dbReference type="Proteomes" id="UP000053593">
    <property type="component" value="Unassembled WGS sequence"/>
</dbReference>
<dbReference type="OrthoDB" id="1470350at2759"/>
<dbReference type="InterPro" id="IPR036396">
    <property type="entry name" value="Cyt_P450_sf"/>
</dbReference>
<evidence type="ECO:0000256" key="9">
    <source>
        <dbReference type="ARBA" id="ARBA00023002"/>
    </source>
</evidence>
<dbReference type="GO" id="GO:0016020">
    <property type="term" value="C:membrane"/>
    <property type="evidence" value="ECO:0007669"/>
    <property type="project" value="UniProtKB-SubCell"/>
</dbReference>
<dbReference type="InterPro" id="IPR017972">
    <property type="entry name" value="Cyt_P450_CS"/>
</dbReference>
<gene>
    <name evidence="15" type="ORF">GYMLUDRAFT_776852</name>
</gene>
<dbReference type="CDD" id="cd11069">
    <property type="entry name" value="CYP_FUM15-like"/>
    <property type="match status" value="1"/>
</dbReference>
<keyword evidence="8" id="KW-1133">Transmembrane helix</keyword>
<protein>
    <recommendedName>
        <fullName evidence="17">Cytochrome P450</fullName>
    </recommendedName>
</protein>
<name>A0A0D0CFP6_9AGAR</name>
<evidence type="ECO:0000256" key="4">
    <source>
        <dbReference type="ARBA" id="ARBA00010617"/>
    </source>
</evidence>
<evidence type="ECO:0000256" key="5">
    <source>
        <dbReference type="ARBA" id="ARBA00022617"/>
    </source>
</evidence>
<dbReference type="InterPro" id="IPR002403">
    <property type="entry name" value="Cyt_P450_E_grp-IV"/>
</dbReference>
<reference evidence="15 16" key="1">
    <citation type="submission" date="2014-04" db="EMBL/GenBank/DDBJ databases">
        <title>Evolutionary Origins and Diversification of the Mycorrhizal Mutualists.</title>
        <authorList>
            <consortium name="DOE Joint Genome Institute"/>
            <consortium name="Mycorrhizal Genomics Consortium"/>
            <person name="Kohler A."/>
            <person name="Kuo A."/>
            <person name="Nagy L.G."/>
            <person name="Floudas D."/>
            <person name="Copeland A."/>
            <person name="Barry K.W."/>
            <person name="Cichocki N."/>
            <person name="Veneault-Fourrey C."/>
            <person name="LaButti K."/>
            <person name="Lindquist E.A."/>
            <person name="Lipzen A."/>
            <person name="Lundell T."/>
            <person name="Morin E."/>
            <person name="Murat C."/>
            <person name="Riley R."/>
            <person name="Ohm R."/>
            <person name="Sun H."/>
            <person name="Tunlid A."/>
            <person name="Henrissat B."/>
            <person name="Grigoriev I.V."/>
            <person name="Hibbett D.S."/>
            <person name="Martin F."/>
        </authorList>
    </citation>
    <scope>NUCLEOTIDE SEQUENCE [LARGE SCALE GENOMIC DNA]</scope>
    <source>
        <strain evidence="15 16">FD-317 M1</strain>
    </source>
</reference>
<evidence type="ECO:0000256" key="3">
    <source>
        <dbReference type="ARBA" id="ARBA00004721"/>
    </source>
</evidence>
<evidence type="ECO:0000256" key="7">
    <source>
        <dbReference type="ARBA" id="ARBA00022723"/>
    </source>
</evidence>
<proteinExistence type="inferred from homology"/>
<evidence type="ECO:0000256" key="8">
    <source>
        <dbReference type="ARBA" id="ARBA00022989"/>
    </source>
</evidence>
<evidence type="ECO:0000256" key="10">
    <source>
        <dbReference type="ARBA" id="ARBA00023004"/>
    </source>
</evidence>
<comment type="cofactor">
    <cofactor evidence="1 13">
        <name>heme</name>
        <dbReference type="ChEBI" id="CHEBI:30413"/>
    </cofactor>
</comment>
<evidence type="ECO:0000256" key="2">
    <source>
        <dbReference type="ARBA" id="ARBA00004370"/>
    </source>
</evidence>
<evidence type="ECO:0000256" key="12">
    <source>
        <dbReference type="ARBA" id="ARBA00023136"/>
    </source>
</evidence>
<keyword evidence="5 13" id="KW-0349">Heme</keyword>
<dbReference type="AlphaFoldDB" id="A0A0D0CFP6"/>
<keyword evidence="12" id="KW-0472">Membrane</keyword>
<evidence type="ECO:0000313" key="16">
    <source>
        <dbReference type="Proteomes" id="UP000053593"/>
    </source>
</evidence>
<dbReference type="SUPFAM" id="SSF48264">
    <property type="entry name" value="Cytochrome P450"/>
    <property type="match status" value="1"/>
</dbReference>
<keyword evidence="6" id="KW-0812">Transmembrane</keyword>
<dbReference type="InterPro" id="IPR001128">
    <property type="entry name" value="Cyt_P450"/>
</dbReference>
<dbReference type="PANTHER" id="PTHR24305">
    <property type="entry name" value="CYTOCHROME P450"/>
    <property type="match status" value="1"/>
</dbReference>
<comment type="pathway">
    <text evidence="3">Secondary metabolite biosynthesis; terpenoid biosynthesis.</text>
</comment>
<keyword evidence="10 13" id="KW-0408">Iron</keyword>
<dbReference type="EMBL" id="KN834794">
    <property type="protein sequence ID" value="KIK56922.1"/>
    <property type="molecule type" value="Genomic_DNA"/>
</dbReference>
<evidence type="ECO:0000256" key="11">
    <source>
        <dbReference type="ARBA" id="ARBA00023033"/>
    </source>
</evidence>
<keyword evidence="16" id="KW-1185">Reference proteome</keyword>
<comment type="similarity">
    <text evidence="4 14">Belongs to the cytochrome P450 family.</text>
</comment>
<dbReference type="InterPro" id="IPR050121">
    <property type="entry name" value="Cytochrome_P450_monoxygenase"/>
</dbReference>
<dbReference type="PRINTS" id="PR00385">
    <property type="entry name" value="P450"/>
</dbReference>
<keyword evidence="9 14" id="KW-0560">Oxidoreductase</keyword>
<dbReference type="GO" id="GO:0016705">
    <property type="term" value="F:oxidoreductase activity, acting on paired donors, with incorporation or reduction of molecular oxygen"/>
    <property type="evidence" value="ECO:0007669"/>
    <property type="project" value="InterPro"/>
</dbReference>
<dbReference type="PANTHER" id="PTHR24305:SF166">
    <property type="entry name" value="CYTOCHROME P450 12A4, MITOCHONDRIAL-RELATED"/>
    <property type="match status" value="1"/>
</dbReference>